<dbReference type="PROSITE" id="PS00893">
    <property type="entry name" value="NUDIX_BOX"/>
    <property type="match status" value="1"/>
</dbReference>
<dbReference type="PRINTS" id="PR00502">
    <property type="entry name" value="NUDIXFAMILY"/>
</dbReference>
<dbReference type="GO" id="GO:0006281">
    <property type="term" value="P:DNA repair"/>
    <property type="evidence" value="ECO:0007669"/>
    <property type="project" value="UniProtKB-KW"/>
</dbReference>
<sequence>MMADKDIYVVGAALINDGKILATKRNNDRILGTLWEFPGGKIENGEMPQEALKREIEEEFNDEIIVGSKITESEHRYDFGTIHLAVYYAKFLTENRDLVAHSKVSWVEPNKLTDLKWADADIKAMQIISQAKIKEVQF</sequence>
<dbReference type="Proteomes" id="UP000294854">
    <property type="component" value="Unassembled WGS sequence"/>
</dbReference>
<keyword evidence="5" id="KW-0479">Metal-binding</keyword>
<feature type="domain" description="Nudix hydrolase" evidence="12">
    <location>
        <begin position="5"/>
        <end position="129"/>
    </location>
</feature>
<evidence type="ECO:0000256" key="1">
    <source>
        <dbReference type="ARBA" id="ARBA00001946"/>
    </source>
</evidence>
<dbReference type="Pfam" id="PF14815">
    <property type="entry name" value="NUDIX_4"/>
    <property type="match status" value="1"/>
</dbReference>
<evidence type="ECO:0000256" key="4">
    <source>
        <dbReference type="ARBA" id="ARBA00022705"/>
    </source>
</evidence>
<keyword evidence="4" id="KW-0235">DNA replication</keyword>
<evidence type="ECO:0000256" key="11">
    <source>
        <dbReference type="ARBA" id="ARBA00038905"/>
    </source>
</evidence>
<evidence type="ECO:0000259" key="12">
    <source>
        <dbReference type="PROSITE" id="PS51462"/>
    </source>
</evidence>
<dbReference type="EC" id="3.6.1.55" evidence="11"/>
<accession>A0A4V3A461</accession>
<dbReference type="CDD" id="cd03425">
    <property type="entry name" value="NUDIX_MutT_NudA_like"/>
    <property type="match status" value="1"/>
</dbReference>
<comment type="cofactor">
    <cofactor evidence="1">
        <name>Mg(2+)</name>
        <dbReference type="ChEBI" id="CHEBI:18420"/>
    </cofactor>
</comment>
<organism evidence="13 14">
    <name type="scientific">Secundilactobacillus malefermentans</name>
    <dbReference type="NCBI Taxonomy" id="176292"/>
    <lineage>
        <taxon>Bacteria</taxon>
        <taxon>Bacillati</taxon>
        <taxon>Bacillota</taxon>
        <taxon>Bacilli</taxon>
        <taxon>Lactobacillales</taxon>
        <taxon>Lactobacillaceae</taxon>
        <taxon>Secundilactobacillus</taxon>
    </lineage>
</organism>
<dbReference type="InterPro" id="IPR047127">
    <property type="entry name" value="MutT-like"/>
</dbReference>
<dbReference type="InterPro" id="IPR015797">
    <property type="entry name" value="NUDIX_hydrolase-like_dom_sf"/>
</dbReference>
<dbReference type="PANTHER" id="PTHR47707:SF1">
    <property type="entry name" value="NUDIX HYDROLASE FAMILY PROTEIN"/>
    <property type="match status" value="1"/>
</dbReference>
<gene>
    <name evidence="13" type="ORF">C5L31_000129</name>
</gene>
<comment type="catalytic activity">
    <reaction evidence="10">
        <text>8-oxo-dGTP + H2O = 8-oxo-dGMP + diphosphate + H(+)</text>
        <dbReference type="Rhea" id="RHEA:31575"/>
        <dbReference type="ChEBI" id="CHEBI:15377"/>
        <dbReference type="ChEBI" id="CHEBI:15378"/>
        <dbReference type="ChEBI" id="CHEBI:33019"/>
        <dbReference type="ChEBI" id="CHEBI:63224"/>
        <dbReference type="ChEBI" id="CHEBI:77896"/>
        <dbReference type="EC" id="3.6.1.55"/>
    </reaction>
</comment>
<dbReference type="InterPro" id="IPR020476">
    <property type="entry name" value="Nudix_hydrolase"/>
</dbReference>
<dbReference type="PANTHER" id="PTHR47707">
    <property type="entry name" value="8-OXO-DGTP DIPHOSPHATASE"/>
    <property type="match status" value="1"/>
</dbReference>
<keyword evidence="6" id="KW-0227">DNA damage</keyword>
<protein>
    <recommendedName>
        <fullName evidence="11">8-oxo-dGTP diphosphatase</fullName>
        <ecNumber evidence="11">3.6.1.55</ecNumber>
    </recommendedName>
</protein>
<dbReference type="InterPro" id="IPR020084">
    <property type="entry name" value="NUDIX_hydrolase_CS"/>
</dbReference>
<comment type="similarity">
    <text evidence="2">Belongs to the Nudix hydrolase family.</text>
</comment>
<keyword evidence="7" id="KW-0378">Hydrolase</keyword>
<dbReference type="EMBL" id="PUFO01000024">
    <property type="protein sequence ID" value="TDG79333.1"/>
    <property type="molecule type" value="Genomic_DNA"/>
</dbReference>
<dbReference type="GO" id="GO:0044716">
    <property type="term" value="F:8-oxo-GDP phosphatase activity"/>
    <property type="evidence" value="ECO:0007669"/>
    <property type="project" value="TreeGrafter"/>
</dbReference>
<dbReference type="STRING" id="1122149.FD44_GL001578"/>
<proteinExistence type="inferred from homology"/>
<dbReference type="InterPro" id="IPR029119">
    <property type="entry name" value="MutY_C"/>
</dbReference>
<keyword evidence="14" id="KW-1185">Reference proteome</keyword>
<dbReference type="GO" id="GO:0046872">
    <property type="term" value="F:metal ion binding"/>
    <property type="evidence" value="ECO:0007669"/>
    <property type="project" value="UniProtKB-KW"/>
</dbReference>
<comment type="caution">
    <text evidence="13">The sequence shown here is derived from an EMBL/GenBank/DDBJ whole genome shotgun (WGS) entry which is preliminary data.</text>
</comment>
<evidence type="ECO:0000313" key="13">
    <source>
        <dbReference type="EMBL" id="TDG79333.1"/>
    </source>
</evidence>
<keyword evidence="8" id="KW-0460">Magnesium</keyword>
<keyword evidence="3" id="KW-0515">Mutator protein</keyword>
<keyword evidence="9" id="KW-0234">DNA repair</keyword>
<evidence type="ECO:0000256" key="2">
    <source>
        <dbReference type="ARBA" id="ARBA00005582"/>
    </source>
</evidence>
<evidence type="ECO:0000313" key="14">
    <source>
        <dbReference type="Proteomes" id="UP000294854"/>
    </source>
</evidence>
<dbReference type="Gene3D" id="3.90.79.10">
    <property type="entry name" value="Nucleoside Triphosphate Pyrophosphohydrolase"/>
    <property type="match status" value="1"/>
</dbReference>
<evidence type="ECO:0000256" key="10">
    <source>
        <dbReference type="ARBA" id="ARBA00035861"/>
    </source>
</evidence>
<dbReference type="SUPFAM" id="SSF55811">
    <property type="entry name" value="Nudix"/>
    <property type="match status" value="1"/>
</dbReference>
<dbReference type="GO" id="GO:0008413">
    <property type="term" value="F:8-oxo-7,8-dihydroguanosine triphosphate pyrophosphatase activity"/>
    <property type="evidence" value="ECO:0007669"/>
    <property type="project" value="TreeGrafter"/>
</dbReference>
<reference evidence="13 14" key="1">
    <citation type="journal article" date="2019" name="Appl. Microbiol. Biotechnol.">
        <title>Uncovering carbohydrate metabolism through a genotype-phenotype association study of 56 lactic acid bacteria genomes.</title>
        <authorList>
            <person name="Buron-Moles G."/>
            <person name="Chailyan A."/>
            <person name="Dolejs I."/>
            <person name="Forster J."/>
            <person name="Miks M.H."/>
        </authorList>
    </citation>
    <scope>NUCLEOTIDE SEQUENCE [LARGE SCALE GENOMIC DNA]</scope>
    <source>
        <strain evidence="13 14">ATCC 49373</strain>
    </source>
</reference>
<evidence type="ECO:0000256" key="9">
    <source>
        <dbReference type="ARBA" id="ARBA00023204"/>
    </source>
</evidence>
<dbReference type="InterPro" id="IPR000086">
    <property type="entry name" value="NUDIX_hydrolase_dom"/>
</dbReference>
<dbReference type="AlphaFoldDB" id="A0A4V3A461"/>
<evidence type="ECO:0000256" key="8">
    <source>
        <dbReference type="ARBA" id="ARBA00022842"/>
    </source>
</evidence>
<dbReference type="PROSITE" id="PS51462">
    <property type="entry name" value="NUDIX"/>
    <property type="match status" value="1"/>
</dbReference>
<dbReference type="GO" id="GO:0044715">
    <property type="term" value="F:8-oxo-dGDP phosphatase activity"/>
    <property type="evidence" value="ECO:0007669"/>
    <property type="project" value="TreeGrafter"/>
</dbReference>
<evidence type="ECO:0000256" key="5">
    <source>
        <dbReference type="ARBA" id="ARBA00022723"/>
    </source>
</evidence>
<dbReference type="GO" id="GO:0035539">
    <property type="term" value="F:8-oxo-7,8-dihydrodeoxyguanosine triphosphate pyrophosphatase activity"/>
    <property type="evidence" value="ECO:0007669"/>
    <property type="project" value="UniProtKB-EC"/>
</dbReference>
<dbReference type="GO" id="GO:0006260">
    <property type="term" value="P:DNA replication"/>
    <property type="evidence" value="ECO:0007669"/>
    <property type="project" value="UniProtKB-KW"/>
</dbReference>
<evidence type="ECO:0000256" key="7">
    <source>
        <dbReference type="ARBA" id="ARBA00022801"/>
    </source>
</evidence>
<evidence type="ECO:0000256" key="6">
    <source>
        <dbReference type="ARBA" id="ARBA00022763"/>
    </source>
</evidence>
<name>A0A4V3A461_9LACO</name>
<evidence type="ECO:0000256" key="3">
    <source>
        <dbReference type="ARBA" id="ARBA00022457"/>
    </source>
</evidence>